<evidence type="ECO:0000256" key="8">
    <source>
        <dbReference type="ARBA" id="ARBA00023306"/>
    </source>
</evidence>
<feature type="compositionally biased region" description="Low complexity" evidence="11">
    <location>
        <begin position="906"/>
        <end position="921"/>
    </location>
</feature>
<evidence type="ECO:0000259" key="12">
    <source>
        <dbReference type="SMART" id="SM00382"/>
    </source>
</evidence>
<evidence type="ECO:0000256" key="1">
    <source>
        <dbReference type="ARBA" id="ARBA00004123"/>
    </source>
</evidence>
<dbReference type="SMART" id="SM00382">
    <property type="entry name" value="AAA"/>
    <property type="match status" value="1"/>
</dbReference>
<evidence type="ECO:0000256" key="5">
    <source>
        <dbReference type="ARBA" id="ARBA00022840"/>
    </source>
</evidence>
<comment type="subcellular location">
    <subcellularLocation>
        <location evidence="1">Nucleus</location>
    </subcellularLocation>
</comment>
<evidence type="ECO:0000256" key="11">
    <source>
        <dbReference type="SAM" id="MobiDB-lite"/>
    </source>
</evidence>
<dbReference type="InterPro" id="IPR047854">
    <property type="entry name" value="RFC_lid"/>
</dbReference>
<feature type="region of interest" description="Disordered" evidence="11">
    <location>
        <begin position="82"/>
        <end position="109"/>
    </location>
</feature>
<evidence type="ECO:0000256" key="3">
    <source>
        <dbReference type="ARBA" id="ARBA00022705"/>
    </source>
</evidence>
<dbReference type="FunFam" id="1.10.8.60:FF:000074">
    <property type="entry name" value="Chromosome transmission fidelity protein 18"/>
    <property type="match status" value="1"/>
</dbReference>
<comment type="similarity">
    <text evidence="9">Belongs to the activator 1 small subunits family. CTF18 subfamily.</text>
</comment>
<feature type="region of interest" description="Disordered" evidence="11">
    <location>
        <begin position="857"/>
        <end position="924"/>
    </location>
</feature>
<evidence type="ECO:0000313" key="14">
    <source>
        <dbReference type="Proteomes" id="UP000594638"/>
    </source>
</evidence>
<dbReference type="Proteomes" id="UP000594638">
    <property type="component" value="Unassembled WGS sequence"/>
</dbReference>
<dbReference type="Gramene" id="OE9A105483T2">
    <property type="protein sequence ID" value="OE9A105483C2"/>
    <property type="gene ID" value="OE9A105483"/>
</dbReference>
<gene>
    <name evidence="13" type="ORF">OLEA9_A105483</name>
</gene>
<evidence type="ECO:0000313" key="13">
    <source>
        <dbReference type="EMBL" id="CAA3003351.1"/>
    </source>
</evidence>
<dbReference type="GO" id="GO:0005524">
    <property type="term" value="F:ATP binding"/>
    <property type="evidence" value="ECO:0007669"/>
    <property type="project" value="UniProtKB-KW"/>
</dbReference>
<feature type="compositionally biased region" description="Acidic residues" evidence="11">
    <location>
        <begin position="23"/>
        <end position="32"/>
    </location>
</feature>
<evidence type="ECO:0000256" key="2">
    <source>
        <dbReference type="ARBA" id="ARBA00011480"/>
    </source>
</evidence>
<dbReference type="InterPro" id="IPR053016">
    <property type="entry name" value="CTF18-RFC_complex"/>
</dbReference>
<dbReference type="InterPro" id="IPR027417">
    <property type="entry name" value="P-loop_NTPase"/>
</dbReference>
<keyword evidence="6" id="KW-0238">DNA-binding</keyword>
<feature type="compositionally biased region" description="Basic and acidic residues" evidence="11">
    <location>
        <begin position="879"/>
        <end position="901"/>
    </location>
</feature>
<dbReference type="GO" id="GO:0016887">
    <property type="term" value="F:ATP hydrolysis activity"/>
    <property type="evidence" value="ECO:0007669"/>
    <property type="project" value="InterPro"/>
</dbReference>
<dbReference type="AlphaFoldDB" id="A0A8S0TDD8"/>
<dbReference type="Gramene" id="OE9A105483T1">
    <property type="protein sequence ID" value="OE9A105483C1"/>
    <property type="gene ID" value="OE9A105483"/>
</dbReference>
<dbReference type="Gene3D" id="3.40.50.300">
    <property type="entry name" value="P-loop containing nucleotide triphosphate hydrolases"/>
    <property type="match status" value="1"/>
</dbReference>
<dbReference type="GO" id="GO:0003677">
    <property type="term" value="F:DNA binding"/>
    <property type="evidence" value="ECO:0007669"/>
    <property type="project" value="UniProtKB-KW"/>
</dbReference>
<dbReference type="PANTHER" id="PTHR46765:SF1">
    <property type="entry name" value="P-LOOP CONTAINING NUCLEOSIDE TRIPHOSPHATE HYDROLASES SUPERFAMILY PROTEIN"/>
    <property type="match status" value="1"/>
</dbReference>
<keyword evidence="8" id="KW-0131">Cell cycle</keyword>
<organism evidence="13 14">
    <name type="scientific">Olea europaea subsp. europaea</name>
    <dbReference type="NCBI Taxonomy" id="158383"/>
    <lineage>
        <taxon>Eukaryota</taxon>
        <taxon>Viridiplantae</taxon>
        <taxon>Streptophyta</taxon>
        <taxon>Embryophyta</taxon>
        <taxon>Tracheophyta</taxon>
        <taxon>Spermatophyta</taxon>
        <taxon>Magnoliopsida</taxon>
        <taxon>eudicotyledons</taxon>
        <taxon>Gunneridae</taxon>
        <taxon>Pentapetalae</taxon>
        <taxon>asterids</taxon>
        <taxon>lamiids</taxon>
        <taxon>Lamiales</taxon>
        <taxon>Oleaceae</taxon>
        <taxon>Oleeae</taxon>
        <taxon>Olea</taxon>
    </lineage>
</organism>
<dbReference type="Gene3D" id="1.10.8.60">
    <property type="match status" value="1"/>
</dbReference>
<feature type="region of interest" description="Disordered" evidence="11">
    <location>
        <begin position="15"/>
        <end position="67"/>
    </location>
</feature>
<feature type="domain" description="AAA+ ATPase" evidence="12">
    <location>
        <begin position="369"/>
        <end position="522"/>
    </location>
</feature>
<comment type="caution">
    <text evidence="13">The sequence shown here is derived from an EMBL/GenBank/DDBJ whole genome shotgun (WGS) entry which is preliminary data.</text>
</comment>
<dbReference type="PANTHER" id="PTHR46765">
    <property type="entry name" value="P-LOOP CONTAINING NUCLEOSIDE TRIPHOSPHATE HYDROLASES SUPERFAMILY PROTEIN"/>
    <property type="match status" value="1"/>
</dbReference>
<protein>
    <recommendedName>
        <fullName evidence="10">Chromosome transmission fidelity protein 18 homolog</fullName>
    </recommendedName>
</protein>
<evidence type="ECO:0000256" key="7">
    <source>
        <dbReference type="ARBA" id="ARBA00023242"/>
    </source>
</evidence>
<dbReference type="InterPro" id="IPR003593">
    <property type="entry name" value="AAA+_ATPase"/>
</dbReference>
<keyword evidence="5" id="KW-0067">ATP-binding</keyword>
<accession>A0A8S0TDD8</accession>
<keyword evidence="14" id="KW-1185">Reference proteome</keyword>
<evidence type="ECO:0000256" key="10">
    <source>
        <dbReference type="ARBA" id="ARBA00069525"/>
    </source>
</evidence>
<feature type="compositionally biased region" description="Polar residues" evidence="11">
    <location>
        <begin position="857"/>
        <end position="869"/>
    </location>
</feature>
<dbReference type="EMBL" id="CACTIH010005954">
    <property type="protein sequence ID" value="CAA3003351.1"/>
    <property type="molecule type" value="Genomic_DNA"/>
</dbReference>
<evidence type="ECO:0000256" key="6">
    <source>
        <dbReference type="ARBA" id="ARBA00023125"/>
    </source>
</evidence>
<keyword evidence="4" id="KW-0547">Nucleotide-binding</keyword>
<reference evidence="13 14" key="1">
    <citation type="submission" date="2019-12" db="EMBL/GenBank/DDBJ databases">
        <authorList>
            <person name="Alioto T."/>
            <person name="Alioto T."/>
            <person name="Gomez Garrido J."/>
        </authorList>
    </citation>
    <scope>NUCLEOTIDE SEQUENCE [LARGE SCALE GENOMIC DNA]</scope>
</reference>
<name>A0A8S0TDD8_OLEEU</name>
<proteinExistence type="inferred from homology"/>
<keyword evidence="3" id="KW-0235">DNA replication</keyword>
<dbReference type="GO" id="GO:0005634">
    <property type="term" value="C:nucleus"/>
    <property type="evidence" value="ECO:0007669"/>
    <property type="project" value="UniProtKB-SubCell"/>
</dbReference>
<dbReference type="InterPro" id="IPR003959">
    <property type="entry name" value="ATPase_AAA_core"/>
</dbReference>
<comment type="subunit">
    <text evidence="2">Heterotetramer of subunits RFC2, RFC3, RFC4 and RFC5 that can form a complex with RFC1.</text>
</comment>
<dbReference type="OrthoDB" id="2195431at2759"/>
<dbReference type="Pfam" id="PF00004">
    <property type="entry name" value="AAA"/>
    <property type="match status" value="1"/>
</dbReference>
<dbReference type="CDD" id="cd00009">
    <property type="entry name" value="AAA"/>
    <property type="match status" value="1"/>
</dbReference>
<dbReference type="GO" id="GO:0006260">
    <property type="term" value="P:DNA replication"/>
    <property type="evidence" value="ECO:0007669"/>
    <property type="project" value="UniProtKB-KW"/>
</dbReference>
<evidence type="ECO:0000256" key="4">
    <source>
        <dbReference type="ARBA" id="ARBA00022741"/>
    </source>
</evidence>
<dbReference type="CDD" id="cd18140">
    <property type="entry name" value="HLD_clamp_RFC"/>
    <property type="match status" value="1"/>
</dbReference>
<sequence length="1006" mass="113483">MDMDIPDLEELEWLESHTAHYDEEFEDEDLEIEAISPPSSPELRKSSEKPTLSLPSKPSPLKPSSIINNNVKKRFRSNFSELLGENPLDPIENKKGRTEEESQNNGGGSGILLDDHENEIVGNENVGASINDGRRDEDAEWLRYSPPRIVREEKVIVEEREERILSRFATEIEGDCVPVTGLDGERVYAKMCRGMMVEEDRMKKLSVKGDSNGLIPESVRVMMQRVEHDEFTKVLRASVEGQTDIVSPKAPAVSEQLWVDKYAPSSFTELLSDEQTNREVLLWLKQWDSSVFGSEVKSTGNEVLSALRRHSSGAQHLKRSTKSSFASNREPRFIRENVRAHNKMDEEKNESSGFHEAWDKKRKQFGPPEQKILLLCGPPGLGKTTLAHVAARHCGYRVVEINASDDRSSSTIETKILDVVQMNSIIADSKPKCLIIDEIDGALADGKGAVEVILKLVSADRKFDSGKENVAHGEHSGQKSSRKKQRNVSLLRPVICICNDLYTPALRPLRQVAKVHVFVQPTASRVVNRLNYICKKEGLKTSSIALTALAEYTECDIRACLNTLQFLNKKEEPLNVLEISSQVVGRKDVSKSAFDIWKEIFQKRKGKRTRKSNTSGSSKSNEFEFLHTLISNRGDYDLILDGIHENILQLRYVDPLMQKTVKCLDSLGVSDIIHQRIMRTQQMSLLVYQPPIAISIHGQVAQVEKISIEWPKSSHRCRTNSMERMDIFHTWHSKISPYISRHLSTKSFVEDSVSPLLHILSPPTLRPVALHLLSEKEKSDLVQLVNLMVSYAITYKNIKSNQSGISRHEDALDASSLLLDPPVSEFIHFKGYRSCHLILALAVKQVLVHEVEKQKILQGSTSRSSQSTHAHTKGNPALSKDENCSARLSESQHEIESTEKKIQRKNLSYSEQSELNNSSSSPTVEFGRCSTANAKGLPERTKKLSGGSRNFFDRFRKVSNKGSQNTNNVVQRPVTVERDSRPLLFKFNEGFTNAVKRPVRIREFLM</sequence>
<dbReference type="SUPFAM" id="SSF52540">
    <property type="entry name" value="P-loop containing nucleoside triphosphate hydrolases"/>
    <property type="match status" value="1"/>
</dbReference>
<evidence type="ECO:0000256" key="9">
    <source>
        <dbReference type="ARBA" id="ARBA00043975"/>
    </source>
</evidence>
<keyword evidence="7" id="KW-0539">Nucleus</keyword>
<feature type="compositionally biased region" description="Basic and acidic residues" evidence="11">
    <location>
        <begin position="91"/>
        <end position="100"/>
    </location>
</feature>